<dbReference type="Gene3D" id="3.30.420.10">
    <property type="entry name" value="Ribonuclease H-like superfamily/Ribonuclease H"/>
    <property type="match status" value="1"/>
</dbReference>
<dbReference type="InterPro" id="IPR036397">
    <property type="entry name" value="RNaseH_sf"/>
</dbReference>
<accession>A0ABV4BYL1</accession>
<dbReference type="InterPro" id="IPR015378">
    <property type="entry name" value="Transposase-like_Mu_C"/>
</dbReference>
<dbReference type="PROSITE" id="PS50994">
    <property type="entry name" value="INTEGRASE"/>
    <property type="match status" value="1"/>
</dbReference>
<dbReference type="EMBL" id="JBGEDP010000001">
    <property type="protein sequence ID" value="MEY8015392.1"/>
    <property type="molecule type" value="Genomic_DNA"/>
</dbReference>
<organism evidence="3 4">
    <name type="scientific">Mycobacterium servetii</name>
    <dbReference type="NCBI Taxonomy" id="3237418"/>
    <lineage>
        <taxon>Bacteria</taxon>
        <taxon>Bacillati</taxon>
        <taxon>Actinomycetota</taxon>
        <taxon>Actinomycetes</taxon>
        <taxon>Mycobacteriales</taxon>
        <taxon>Mycobacteriaceae</taxon>
        <taxon>Mycobacterium</taxon>
    </lineage>
</organism>
<dbReference type="Pfam" id="PF13518">
    <property type="entry name" value="HTH_28"/>
    <property type="match status" value="1"/>
</dbReference>
<dbReference type="Pfam" id="PF00665">
    <property type="entry name" value="rve"/>
    <property type="match status" value="1"/>
</dbReference>
<comment type="caution">
    <text evidence="3">The sequence shown here is derived from an EMBL/GenBank/DDBJ whole genome shotgun (WGS) entry which is preliminary data.</text>
</comment>
<dbReference type="InterPro" id="IPR012337">
    <property type="entry name" value="RNaseH-like_sf"/>
</dbReference>
<name>A0ABV4BYL1_9MYCO</name>
<dbReference type="SUPFAM" id="SSF53098">
    <property type="entry name" value="Ribonuclease H-like"/>
    <property type="match status" value="1"/>
</dbReference>
<evidence type="ECO:0000313" key="4">
    <source>
        <dbReference type="Proteomes" id="UP001564760"/>
    </source>
</evidence>
<dbReference type="RefSeq" id="WP_369737852.1">
    <property type="nucleotide sequence ID" value="NZ_JBGEDP010000001.1"/>
</dbReference>
<gene>
    <name evidence="3" type="ORF">AB8998_10390</name>
</gene>
<dbReference type="Proteomes" id="UP001564760">
    <property type="component" value="Unassembled WGS sequence"/>
</dbReference>
<feature type="domain" description="Integrase catalytic" evidence="2">
    <location>
        <begin position="156"/>
        <end position="320"/>
    </location>
</feature>
<dbReference type="InterPro" id="IPR009057">
    <property type="entry name" value="Homeodomain-like_sf"/>
</dbReference>
<dbReference type="SUPFAM" id="SSF46689">
    <property type="entry name" value="Homeodomain-like"/>
    <property type="match status" value="1"/>
</dbReference>
<reference evidence="3 4" key="1">
    <citation type="submission" date="2024-08" db="EMBL/GenBank/DDBJ databases">
        <title>Mycobacterium servetensis sp. nov., a novel rapid-growing mycobacterial species recovered from a human patient in Zaragoza, Spain.</title>
        <authorList>
            <person name="Tristancho-Baro A.I."/>
            <person name="Buenestado-Serrano S."/>
            <person name="Garcia De Viedma D."/>
            <person name="Milagro-Beamonte A."/>
            <person name="Burillo N."/>
            <person name="Sanz S."/>
            <person name="Lopez-Calleja A.I."/>
            <person name="Penas-Utrilla D."/>
            <person name="Guardingo M."/>
            <person name="Garcia M.J."/>
            <person name="Vinuelas-Bayon J."/>
        </authorList>
    </citation>
    <scope>NUCLEOTIDE SEQUENCE [LARGE SCALE GENOMIC DNA]</scope>
    <source>
        <strain evidence="4">HUMS_12744610</strain>
    </source>
</reference>
<protein>
    <submittedName>
        <fullName evidence="3">DDE-type integrase/transposase/recombinase</fullName>
    </submittedName>
</protein>
<proteinExistence type="predicted"/>
<sequence>MAKPEPKKSRTDRARDVALYRYSLIRPLADPNLSATERGRLVRDMAAQVHIGPFGQPTEVSRASLDRWIRAWRAGGFDALLPAQRQITPRTDAEVLELAARLKAEHPARTAAHIARIVEAEQGWAPSARTLQRHFARLELNTRPDGTPPAAFGRFEAGEPDELWISDGLHGPTIDGKRAVLFALLDDHSRYVPGHRWGYGEDTLGMQAALHDAVKTHGCPRNLYCDNGSAYSSNQLAWSVAVLDIRLVHSRPGRPQGRGKIERWNRTVRDQFLVEIQAAGGVDSLDELNRLFTAWLHQQYHRSVHSETGATPTARYHAEGRTPAPRPDTALLRRAFLWREQRRVTATATVSLHGNRYQVDAALVGRVVDLLFTPFDLTTIDVEYQGKPMGRAAPHTIGRHTHPAVKPSTTAPVEATGIDYLHLLEQAHQADVGQAINYLALAGGDVEPTRHNQADPENT</sequence>
<evidence type="ECO:0000259" key="2">
    <source>
        <dbReference type="PROSITE" id="PS50994"/>
    </source>
</evidence>
<evidence type="ECO:0000256" key="1">
    <source>
        <dbReference type="SAM" id="MobiDB-lite"/>
    </source>
</evidence>
<dbReference type="InterPro" id="IPR055247">
    <property type="entry name" value="InsJ-like_HTH"/>
</dbReference>
<keyword evidence="4" id="KW-1185">Reference proteome</keyword>
<feature type="region of interest" description="Disordered" evidence="1">
    <location>
        <begin position="306"/>
        <end position="325"/>
    </location>
</feature>
<dbReference type="PANTHER" id="PTHR35004:SF6">
    <property type="entry name" value="TRANSPOSASE"/>
    <property type="match status" value="1"/>
</dbReference>
<dbReference type="InterPro" id="IPR001584">
    <property type="entry name" value="Integrase_cat-core"/>
</dbReference>
<evidence type="ECO:0000313" key="3">
    <source>
        <dbReference type="EMBL" id="MEY8015392.1"/>
    </source>
</evidence>
<dbReference type="Pfam" id="PF09299">
    <property type="entry name" value="Mu-transpos_C"/>
    <property type="match status" value="1"/>
</dbReference>
<dbReference type="PANTHER" id="PTHR35004">
    <property type="entry name" value="TRANSPOSASE RV3428C-RELATED"/>
    <property type="match status" value="1"/>
</dbReference>